<sequence>MTSPFHIIADLPEDYHPSFLQALDHLLCDNAQSNRTLHVRAHGHLAILDRPDLTVHNSPEWMTRQRRNGVTTKQIFLALYQAADEFKAEDSARFVSAGICACALVAEGKCDWHHTLLAQSPDERMAQALHDLARDWIVDLLTPFMLPRANRSPEDRETWRRLQEMVHYRDGRCSMCCRSSCQGRKARCVTYAYYFRTDKACTAAIFRRSIMEDDEPSTIGRRAYGTLRRYCNLSETSLDVYSQQNTLFLHDPALWSFRNFLWCLKATAIPNKYDVISLRPAGGKLDDRHWYVESTRWKTPAETAKAWKSDGRAYDIPNTALLRVHAMVATVLARSGSRDLIVNPYDFVPTGLDGRVDNTMGPIAFHEGRDVDDLYAFEETQQLPLWSQAAKLPGRVLRTCAPCVKHWLVRNAPCSANGASGVEDTDPPPAYSSRRASKEFLPPYGEVHRV</sequence>
<reference evidence="2 3" key="1">
    <citation type="journal article" date="2018" name="Biotechnol. Biofuels">
        <title>Integrative visual omics of the white-rot fungus Polyporus brumalis exposes the biotechnological potential of its oxidative enzymes for delignifying raw plant biomass.</title>
        <authorList>
            <person name="Miyauchi S."/>
            <person name="Rancon A."/>
            <person name="Drula E."/>
            <person name="Hage H."/>
            <person name="Chaduli D."/>
            <person name="Favel A."/>
            <person name="Grisel S."/>
            <person name="Henrissat B."/>
            <person name="Herpoel-Gimbert I."/>
            <person name="Ruiz-Duenas F.J."/>
            <person name="Chevret D."/>
            <person name="Hainaut M."/>
            <person name="Lin J."/>
            <person name="Wang M."/>
            <person name="Pangilinan J."/>
            <person name="Lipzen A."/>
            <person name="Lesage-Meessen L."/>
            <person name="Navarro D."/>
            <person name="Riley R."/>
            <person name="Grigoriev I.V."/>
            <person name="Zhou S."/>
            <person name="Raouche S."/>
            <person name="Rosso M.N."/>
        </authorList>
    </citation>
    <scope>NUCLEOTIDE SEQUENCE [LARGE SCALE GENOMIC DNA]</scope>
    <source>
        <strain evidence="2 3">BRFM 1820</strain>
    </source>
</reference>
<dbReference type="Proteomes" id="UP000256964">
    <property type="component" value="Unassembled WGS sequence"/>
</dbReference>
<feature type="region of interest" description="Disordered" evidence="1">
    <location>
        <begin position="417"/>
        <end position="450"/>
    </location>
</feature>
<evidence type="ECO:0000313" key="2">
    <source>
        <dbReference type="EMBL" id="RDX44081.1"/>
    </source>
</evidence>
<organism evidence="2 3">
    <name type="scientific">Lentinus brumalis</name>
    <dbReference type="NCBI Taxonomy" id="2498619"/>
    <lineage>
        <taxon>Eukaryota</taxon>
        <taxon>Fungi</taxon>
        <taxon>Dikarya</taxon>
        <taxon>Basidiomycota</taxon>
        <taxon>Agaricomycotina</taxon>
        <taxon>Agaricomycetes</taxon>
        <taxon>Polyporales</taxon>
        <taxon>Polyporaceae</taxon>
        <taxon>Lentinus</taxon>
    </lineage>
</organism>
<dbReference type="EMBL" id="KZ857455">
    <property type="protein sequence ID" value="RDX44081.1"/>
    <property type="molecule type" value="Genomic_DNA"/>
</dbReference>
<evidence type="ECO:0000313" key="3">
    <source>
        <dbReference type="Proteomes" id="UP000256964"/>
    </source>
</evidence>
<keyword evidence="3" id="KW-1185">Reference proteome</keyword>
<protein>
    <recommendedName>
        <fullName evidence="4">HNH nuclease domain-containing protein</fullName>
    </recommendedName>
</protein>
<name>A0A371CUX0_9APHY</name>
<proteinExistence type="predicted"/>
<evidence type="ECO:0000256" key="1">
    <source>
        <dbReference type="SAM" id="MobiDB-lite"/>
    </source>
</evidence>
<dbReference type="OrthoDB" id="2757744at2759"/>
<gene>
    <name evidence="2" type="ORF">OH76DRAFT_1117917</name>
</gene>
<dbReference type="AlphaFoldDB" id="A0A371CUX0"/>
<accession>A0A371CUX0</accession>
<evidence type="ECO:0008006" key="4">
    <source>
        <dbReference type="Google" id="ProtNLM"/>
    </source>
</evidence>